<evidence type="ECO:0008006" key="3">
    <source>
        <dbReference type="Google" id="ProtNLM"/>
    </source>
</evidence>
<keyword evidence="2" id="KW-1185">Reference proteome</keyword>
<dbReference type="Pfam" id="PF07507">
    <property type="entry name" value="WavE"/>
    <property type="match status" value="1"/>
</dbReference>
<feature type="non-terminal residue" evidence="1">
    <location>
        <position position="310"/>
    </location>
</feature>
<dbReference type="EMBL" id="ADLN01000006">
    <property type="protein sequence ID" value="EHI61128.1"/>
    <property type="molecule type" value="Genomic_DNA"/>
</dbReference>
<sequence length="310" mass="35428">MCKKNKPDSSDMSFVVQGAVCGPTLGSNLYTKIMCHSIRKYFPKAEIILSTWKGEDVAGVDYDKIIYAAPIEMTYIIRDDGKVYPHTINHQIVTTKNGIALATRKYVVKVRSDLTFLGNGLSKFIGKYNDYSNSPEDNVWKIFSERILCLPTYNPRKRIIYPYNICDWIYIGKNNDIKKLFDIPLADVKNLKIRSNNLYPTIQDNMGAEQYIWTSCLRKNGLPAILDTASSTANDAIHRSEQALANNVVLLSAKKLQLKSLKSGYSGYCSEPWLSQGFYTFCEWKRLYNKFAGGKCFFRYNPVEDILYQI</sequence>
<comment type="caution">
    <text evidence="1">The sequence shown here is derived from an EMBL/GenBank/DDBJ whole genome shotgun (WGS) entry which is preliminary data.</text>
</comment>
<evidence type="ECO:0000313" key="2">
    <source>
        <dbReference type="Proteomes" id="UP000005384"/>
    </source>
</evidence>
<dbReference type="Proteomes" id="UP000005384">
    <property type="component" value="Unassembled WGS sequence"/>
</dbReference>
<gene>
    <name evidence="1" type="ORF">HMPREF9473_00743</name>
</gene>
<dbReference type="AlphaFoldDB" id="G5IBG5"/>
<dbReference type="InterPro" id="IPR011122">
    <property type="entry name" value="WavE"/>
</dbReference>
<protein>
    <recommendedName>
        <fullName evidence="3">WavE lipopolysaccharide synthesis</fullName>
    </recommendedName>
</protein>
<organism evidence="1 2">
    <name type="scientific">Hungatella hathewayi WAL-18680</name>
    <dbReference type="NCBI Taxonomy" id="742737"/>
    <lineage>
        <taxon>Bacteria</taxon>
        <taxon>Bacillati</taxon>
        <taxon>Bacillota</taxon>
        <taxon>Clostridia</taxon>
        <taxon>Lachnospirales</taxon>
        <taxon>Lachnospiraceae</taxon>
        <taxon>Hungatella</taxon>
    </lineage>
</organism>
<evidence type="ECO:0000313" key="1">
    <source>
        <dbReference type="EMBL" id="EHI61128.1"/>
    </source>
</evidence>
<proteinExistence type="predicted"/>
<dbReference type="HOGENOM" id="CLU_067518_1_0_9"/>
<reference evidence="1 2" key="1">
    <citation type="submission" date="2011-08" db="EMBL/GenBank/DDBJ databases">
        <title>The Genome Sequence of Clostridium hathewayi WAL-18680.</title>
        <authorList>
            <consortium name="The Broad Institute Genome Sequencing Platform"/>
            <person name="Earl A."/>
            <person name="Ward D."/>
            <person name="Feldgarden M."/>
            <person name="Gevers D."/>
            <person name="Finegold S.M."/>
            <person name="Summanen P.H."/>
            <person name="Molitoris D.R."/>
            <person name="Song M."/>
            <person name="Daigneault M."/>
            <person name="Allen-Vercoe E."/>
            <person name="Young S.K."/>
            <person name="Zeng Q."/>
            <person name="Gargeya S."/>
            <person name="Fitzgerald M."/>
            <person name="Haas B."/>
            <person name="Abouelleil A."/>
            <person name="Alvarado L."/>
            <person name="Arachchi H.M."/>
            <person name="Berlin A."/>
            <person name="Brown A."/>
            <person name="Chapman S.B."/>
            <person name="Chen Z."/>
            <person name="Dunbar C."/>
            <person name="Freedman E."/>
            <person name="Gearin G."/>
            <person name="Gellesch M."/>
            <person name="Goldberg J."/>
            <person name="Griggs A."/>
            <person name="Gujja S."/>
            <person name="Heiman D."/>
            <person name="Howarth C."/>
            <person name="Larson L."/>
            <person name="Lui A."/>
            <person name="MacDonald P.J.P."/>
            <person name="Montmayeur A."/>
            <person name="Murphy C."/>
            <person name="Neiman D."/>
            <person name="Pearson M."/>
            <person name="Priest M."/>
            <person name="Roberts A."/>
            <person name="Saif S."/>
            <person name="Shea T."/>
            <person name="Shenoy N."/>
            <person name="Sisk P."/>
            <person name="Stolte C."/>
            <person name="Sykes S."/>
            <person name="Wortman J."/>
            <person name="Nusbaum C."/>
            <person name="Birren B."/>
        </authorList>
    </citation>
    <scope>NUCLEOTIDE SEQUENCE [LARGE SCALE GENOMIC DNA]</scope>
    <source>
        <strain evidence="1 2">WAL-18680</strain>
    </source>
</reference>
<accession>G5IBG5</accession>
<dbReference type="RefSeq" id="WP_006778729.1">
    <property type="nucleotide sequence ID" value="NZ_JH379027.1"/>
</dbReference>
<name>G5IBG5_9FIRM</name>